<evidence type="ECO:0000313" key="10">
    <source>
        <dbReference type="Proteomes" id="UP000001844"/>
    </source>
</evidence>
<dbReference type="KEGG" id="nhl:Nhal_1912"/>
<dbReference type="GO" id="GO:0004029">
    <property type="term" value="F:aldehyde dehydrogenase (NAD+) activity"/>
    <property type="evidence" value="ECO:0007669"/>
    <property type="project" value="TreeGrafter"/>
</dbReference>
<dbReference type="AlphaFoldDB" id="D5C3Q1"/>
<dbReference type="InterPro" id="IPR016161">
    <property type="entry name" value="Ald_DH/histidinol_DH"/>
</dbReference>
<evidence type="ECO:0000259" key="8">
    <source>
        <dbReference type="Pfam" id="PF00171"/>
    </source>
</evidence>
<dbReference type="PIRSF" id="PIRSF036492">
    <property type="entry name" value="ALDH"/>
    <property type="match status" value="1"/>
</dbReference>
<dbReference type="SUPFAM" id="SSF53720">
    <property type="entry name" value="ALDH-like"/>
    <property type="match status" value="1"/>
</dbReference>
<dbReference type="Gene3D" id="3.40.605.10">
    <property type="entry name" value="Aldehyde Dehydrogenase, Chain A, domain 1"/>
    <property type="match status" value="1"/>
</dbReference>
<dbReference type="Pfam" id="PF00171">
    <property type="entry name" value="Aldedh"/>
    <property type="match status" value="1"/>
</dbReference>
<accession>D5C3Q1</accession>
<evidence type="ECO:0000256" key="6">
    <source>
        <dbReference type="PROSITE-ProRule" id="PRU10007"/>
    </source>
</evidence>
<feature type="domain" description="Aldehyde dehydrogenase" evidence="8">
    <location>
        <begin position="29"/>
        <end position="434"/>
    </location>
</feature>
<dbReference type="EMBL" id="CP001798">
    <property type="protein sequence ID" value="ADE15023.1"/>
    <property type="molecule type" value="Genomic_DNA"/>
</dbReference>
<dbReference type="GO" id="GO:0005737">
    <property type="term" value="C:cytoplasm"/>
    <property type="evidence" value="ECO:0007669"/>
    <property type="project" value="TreeGrafter"/>
</dbReference>
<reference evidence="10" key="1">
    <citation type="submission" date="2010-04" db="EMBL/GenBank/DDBJ databases">
        <title>Complete genome sequence of Nitrosococcus halophilus Nc4, a salt-adapted, aerobic obligate ammonia-oxidizing sulfur purple bacterium.</title>
        <authorList>
            <consortium name="US DOE Joint Genome Institute"/>
            <person name="Campbell M.A."/>
            <person name="Malfatti S.A."/>
            <person name="Chain P.S.G."/>
            <person name="Heidelberg J.F."/>
            <person name="Ward B.B."/>
            <person name="Klotz M.G."/>
        </authorList>
    </citation>
    <scope>NUCLEOTIDE SEQUENCE [LARGE SCALE GENOMIC DNA]</scope>
    <source>
        <strain evidence="10">Nc4</strain>
    </source>
</reference>
<dbReference type="PROSITE" id="PS00070">
    <property type="entry name" value="ALDEHYDE_DEHYDR_CYS"/>
    <property type="match status" value="1"/>
</dbReference>
<evidence type="ECO:0000256" key="5">
    <source>
        <dbReference type="PIRSR" id="PIRSR036492-1"/>
    </source>
</evidence>
<dbReference type="STRING" id="472759.Nhal_1912"/>
<evidence type="ECO:0000256" key="2">
    <source>
        <dbReference type="ARBA" id="ARBA00023002"/>
    </source>
</evidence>
<dbReference type="PROSITE" id="PS00687">
    <property type="entry name" value="ALDEHYDE_DEHYDR_GLU"/>
    <property type="match status" value="1"/>
</dbReference>
<evidence type="ECO:0000256" key="4">
    <source>
        <dbReference type="PIRNR" id="PIRNR036492"/>
    </source>
</evidence>
<dbReference type="GO" id="GO:0006081">
    <property type="term" value="P:aldehyde metabolic process"/>
    <property type="evidence" value="ECO:0007669"/>
    <property type="project" value="InterPro"/>
</dbReference>
<dbReference type="Proteomes" id="UP000001844">
    <property type="component" value="Chromosome"/>
</dbReference>
<dbReference type="InterPro" id="IPR016160">
    <property type="entry name" value="Ald_DH_CS_CYS"/>
</dbReference>
<dbReference type="Gene3D" id="3.40.309.10">
    <property type="entry name" value="Aldehyde Dehydrogenase, Chain A, domain 2"/>
    <property type="match status" value="1"/>
</dbReference>
<dbReference type="eggNOG" id="COG1012">
    <property type="taxonomic scope" value="Bacteria"/>
</dbReference>
<evidence type="ECO:0000256" key="1">
    <source>
        <dbReference type="ARBA" id="ARBA00009986"/>
    </source>
</evidence>
<dbReference type="InterPro" id="IPR016163">
    <property type="entry name" value="Ald_DH_C"/>
</dbReference>
<keyword evidence="10" id="KW-1185">Reference proteome</keyword>
<keyword evidence="2 4" id="KW-0560">Oxidoreductase</keyword>
<feature type="active site" evidence="5">
    <location>
        <position position="250"/>
    </location>
</feature>
<feature type="active site" evidence="5 6">
    <location>
        <position position="216"/>
    </location>
</feature>
<dbReference type="FunFam" id="3.40.605.10:FF:000004">
    <property type="entry name" value="Aldehyde dehydrogenase"/>
    <property type="match status" value="1"/>
</dbReference>
<evidence type="ECO:0000256" key="7">
    <source>
        <dbReference type="RuleBase" id="RU003345"/>
    </source>
</evidence>
<evidence type="ECO:0000256" key="3">
    <source>
        <dbReference type="ARBA" id="ARBA00023027"/>
    </source>
</evidence>
<dbReference type="InterPro" id="IPR016162">
    <property type="entry name" value="Ald_DH_N"/>
</dbReference>
<gene>
    <name evidence="9" type="ordered locus">Nhal_1912</name>
</gene>
<dbReference type="InterPro" id="IPR029510">
    <property type="entry name" value="Ald_DH_CS_GLU"/>
</dbReference>
<evidence type="ECO:0000313" key="9">
    <source>
        <dbReference type="EMBL" id="ADE15023.1"/>
    </source>
</evidence>
<keyword evidence="3" id="KW-0520">NAD</keyword>
<proteinExistence type="inferred from homology"/>
<name>D5C3Q1_NITHN</name>
<organism evidence="9 10">
    <name type="scientific">Nitrosococcus halophilus (strain Nc4)</name>
    <dbReference type="NCBI Taxonomy" id="472759"/>
    <lineage>
        <taxon>Bacteria</taxon>
        <taxon>Pseudomonadati</taxon>
        <taxon>Pseudomonadota</taxon>
        <taxon>Gammaproteobacteria</taxon>
        <taxon>Chromatiales</taxon>
        <taxon>Chromatiaceae</taxon>
        <taxon>Nitrosococcus</taxon>
    </lineage>
</organism>
<comment type="similarity">
    <text evidence="1 4 7">Belongs to the aldehyde dehydrogenase family.</text>
</comment>
<dbReference type="PANTHER" id="PTHR43570">
    <property type="entry name" value="ALDEHYDE DEHYDROGENASE"/>
    <property type="match status" value="1"/>
</dbReference>
<dbReference type="HOGENOM" id="CLU_005391_3_1_6"/>
<protein>
    <recommendedName>
        <fullName evidence="4">Aldehyde dehydrogenase</fullName>
    </recommendedName>
</protein>
<sequence length="463" mass="52126">MVADPDFLFPDRDKMRSFFANGNTRDEEFRRQQLQKLHRIISGHEKEITQALAADFGKPAVETYASEIAFLYQEIHHTLKYLRRWMQPKKVSTPLALQPSKSRIYSEPKGIVLVIGPWNYPFQLTLAPVVAAMAAGNCVLIKPSELTPHTSALIKKLISNHFPPEYLTVVEGEGAKVVPELIDNYPLDHIFFTGSSRVGSMIAEQAGRHLISTTLELGGKSPAIVEPSAAFGVAAKRLLWGKFFNSGQTCVAPDYLLLDKAIADPFIKILKETLLKFYGDPSQASQHLARIVNEGRWKTLVSYLEQGKILYGGQSSLEERYIAPTLLQVTDLSQPVMEEEIFGPILPIITYQSRSEALEIIRKNPYPLAFYLFTGEKESQDWYLNRFQFGGGATNNAMVHLSNPDLPFGGINQSGQGRYHGYEGFVTFSNRKSVLHSGTWFDPNFKYPPYSESALKWFRRLLG</sequence>
<dbReference type="FunFam" id="3.40.309.10:FF:000003">
    <property type="entry name" value="Aldehyde dehydrogenase"/>
    <property type="match status" value="1"/>
</dbReference>
<dbReference type="InterPro" id="IPR015590">
    <property type="entry name" value="Aldehyde_DH_dom"/>
</dbReference>
<dbReference type="PANTHER" id="PTHR43570:SF16">
    <property type="entry name" value="ALDEHYDE DEHYDROGENASE TYPE III, ISOFORM Q"/>
    <property type="match status" value="1"/>
</dbReference>
<dbReference type="InterPro" id="IPR012394">
    <property type="entry name" value="Aldehyde_DH_NAD(P)"/>
</dbReference>